<evidence type="ECO:0000313" key="14">
    <source>
        <dbReference type="Proteomes" id="UP001487740"/>
    </source>
</evidence>
<dbReference type="GO" id="GO:0015252">
    <property type="term" value="F:proton channel activity"/>
    <property type="evidence" value="ECO:0007669"/>
    <property type="project" value="InterPro"/>
</dbReference>
<keyword evidence="8" id="KW-0406">Ion transport</keyword>
<reference evidence="13 14" key="1">
    <citation type="submission" date="2023-03" db="EMBL/GenBank/DDBJ databases">
        <title>High-quality genome of Scylla paramamosain provides insights in environmental adaptation.</title>
        <authorList>
            <person name="Zhang L."/>
        </authorList>
    </citation>
    <scope>NUCLEOTIDE SEQUENCE [LARGE SCALE GENOMIC DNA]</scope>
    <source>
        <strain evidence="13">LZ_2023a</strain>
        <tissue evidence="13">Muscle</tissue>
    </source>
</reference>
<feature type="compositionally biased region" description="Low complexity" evidence="11">
    <location>
        <begin position="543"/>
        <end position="562"/>
    </location>
</feature>
<feature type="transmembrane region" description="Helical" evidence="12">
    <location>
        <begin position="1064"/>
        <end position="1086"/>
    </location>
</feature>
<feature type="compositionally biased region" description="Low complexity" evidence="11">
    <location>
        <begin position="203"/>
        <end position="213"/>
    </location>
</feature>
<feature type="compositionally biased region" description="Pro residues" evidence="11">
    <location>
        <begin position="367"/>
        <end position="384"/>
    </location>
</feature>
<evidence type="ECO:0000313" key="13">
    <source>
        <dbReference type="EMBL" id="KAK8379503.1"/>
    </source>
</evidence>
<keyword evidence="4" id="KW-1003">Cell membrane</keyword>
<name>A0AAW0SWN3_SCYPA</name>
<dbReference type="InterPro" id="IPR004878">
    <property type="entry name" value="Otopetrin"/>
</dbReference>
<keyword evidence="6" id="KW-0375">Hydrogen ion transport</keyword>
<feature type="compositionally biased region" description="Polar residues" evidence="11">
    <location>
        <begin position="486"/>
        <end position="499"/>
    </location>
</feature>
<feature type="region of interest" description="Disordered" evidence="11">
    <location>
        <begin position="688"/>
        <end position="730"/>
    </location>
</feature>
<feature type="compositionally biased region" description="Basic residues" evidence="11">
    <location>
        <begin position="247"/>
        <end position="260"/>
    </location>
</feature>
<evidence type="ECO:0000256" key="10">
    <source>
        <dbReference type="ARBA" id="ARBA00023303"/>
    </source>
</evidence>
<feature type="region of interest" description="Disordered" evidence="11">
    <location>
        <begin position="611"/>
        <end position="649"/>
    </location>
</feature>
<feature type="compositionally biased region" description="Low complexity" evidence="11">
    <location>
        <begin position="688"/>
        <end position="713"/>
    </location>
</feature>
<keyword evidence="14" id="KW-1185">Reference proteome</keyword>
<feature type="transmembrane region" description="Helical" evidence="12">
    <location>
        <begin position="1304"/>
        <end position="1324"/>
    </location>
</feature>
<feature type="transmembrane region" description="Helical" evidence="12">
    <location>
        <begin position="1034"/>
        <end position="1052"/>
    </location>
</feature>
<protein>
    <recommendedName>
        <fullName evidence="15">Otopetrin-2</fullName>
    </recommendedName>
</protein>
<evidence type="ECO:0000256" key="1">
    <source>
        <dbReference type="ARBA" id="ARBA00004651"/>
    </source>
</evidence>
<keyword evidence="5 12" id="KW-0812">Transmembrane</keyword>
<feature type="compositionally biased region" description="Gly residues" evidence="11">
    <location>
        <begin position="714"/>
        <end position="725"/>
    </location>
</feature>
<accession>A0AAW0SWN3</accession>
<dbReference type="PANTHER" id="PTHR21522:SF62">
    <property type="entry name" value="OTOPETRIN-LIKE A, ISOFORM C"/>
    <property type="match status" value="1"/>
</dbReference>
<feature type="transmembrane region" description="Helical" evidence="12">
    <location>
        <begin position="1230"/>
        <end position="1252"/>
    </location>
</feature>
<comment type="caution">
    <text evidence="13">The sequence shown here is derived from an EMBL/GenBank/DDBJ whole genome shotgun (WGS) entry which is preliminary data.</text>
</comment>
<dbReference type="PANTHER" id="PTHR21522">
    <property type="entry name" value="PROTON CHANNEL OTOP"/>
    <property type="match status" value="1"/>
</dbReference>
<dbReference type="GO" id="GO:0005886">
    <property type="term" value="C:plasma membrane"/>
    <property type="evidence" value="ECO:0007669"/>
    <property type="project" value="UniProtKB-SubCell"/>
</dbReference>
<evidence type="ECO:0000256" key="3">
    <source>
        <dbReference type="ARBA" id="ARBA00022448"/>
    </source>
</evidence>
<feature type="compositionally biased region" description="Gly residues" evidence="11">
    <location>
        <begin position="564"/>
        <end position="582"/>
    </location>
</feature>
<keyword evidence="10" id="KW-0407">Ion channel</keyword>
<comment type="similarity">
    <text evidence="2">Belongs to the otopetrin family.</text>
</comment>
<comment type="subcellular location">
    <subcellularLocation>
        <location evidence="1">Cell membrane</location>
        <topology evidence="1">Multi-pass membrane protein</topology>
    </subcellularLocation>
</comment>
<feature type="transmembrane region" description="Helical" evidence="12">
    <location>
        <begin position="1141"/>
        <end position="1161"/>
    </location>
</feature>
<organism evidence="13 14">
    <name type="scientific">Scylla paramamosain</name>
    <name type="common">Mud crab</name>
    <dbReference type="NCBI Taxonomy" id="85552"/>
    <lineage>
        <taxon>Eukaryota</taxon>
        <taxon>Metazoa</taxon>
        <taxon>Ecdysozoa</taxon>
        <taxon>Arthropoda</taxon>
        <taxon>Crustacea</taxon>
        <taxon>Multicrustacea</taxon>
        <taxon>Malacostraca</taxon>
        <taxon>Eumalacostraca</taxon>
        <taxon>Eucarida</taxon>
        <taxon>Decapoda</taxon>
        <taxon>Pleocyemata</taxon>
        <taxon>Brachyura</taxon>
        <taxon>Eubrachyura</taxon>
        <taxon>Portunoidea</taxon>
        <taxon>Portunidae</taxon>
        <taxon>Portuninae</taxon>
        <taxon>Scylla</taxon>
    </lineage>
</organism>
<feature type="compositionally biased region" description="Gly residues" evidence="11">
    <location>
        <begin position="272"/>
        <end position="281"/>
    </location>
</feature>
<feature type="region of interest" description="Disordered" evidence="11">
    <location>
        <begin position="1"/>
        <end position="64"/>
    </location>
</feature>
<evidence type="ECO:0000256" key="9">
    <source>
        <dbReference type="ARBA" id="ARBA00023136"/>
    </source>
</evidence>
<keyword evidence="9 12" id="KW-0472">Membrane</keyword>
<evidence type="ECO:0000256" key="12">
    <source>
        <dbReference type="SAM" id="Phobius"/>
    </source>
</evidence>
<dbReference type="Pfam" id="PF03189">
    <property type="entry name" value="Otopetrin"/>
    <property type="match status" value="2"/>
</dbReference>
<proteinExistence type="inferred from homology"/>
<feature type="transmembrane region" description="Helical" evidence="12">
    <location>
        <begin position="1201"/>
        <end position="1224"/>
    </location>
</feature>
<feature type="transmembrane region" description="Helical" evidence="12">
    <location>
        <begin position="897"/>
        <end position="917"/>
    </location>
</feature>
<evidence type="ECO:0000256" key="4">
    <source>
        <dbReference type="ARBA" id="ARBA00022475"/>
    </source>
</evidence>
<evidence type="ECO:0008006" key="15">
    <source>
        <dbReference type="Google" id="ProtNLM"/>
    </source>
</evidence>
<gene>
    <name evidence="13" type="ORF">O3P69_019433</name>
</gene>
<evidence type="ECO:0000256" key="11">
    <source>
        <dbReference type="SAM" id="MobiDB-lite"/>
    </source>
</evidence>
<feature type="compositionally biased region" description="Low complexity" evidence="11">
    <location>
        <begin position="611"/>
        <end position="624"/>
    </location>
</feature>
<sequence length="1418" mass="154254">MSRDQHPSSFPVFPYARPPYRHLPQPPRPYHVGAAPLQGPRGRRTRIPRSSGHVNQCPSSPEASNEDLLLNRISYERSMSQAALGDTLASLATLKTLQRHFNAICVPKERGVILRRQCFTRDSSESPAGLNRLSGVSSVSSGAASDITLSDVSTTGLLSRPESPRPAQGVQSRVEPRDMVFLTPLNPTACPKEASGPGGDPTAGEAAGVALGEAGEGEGCRGAAQTLPQGWQRRRQRHAQGTGHGGGHVRGRDHRGRHGGRAAGAGRAREVSGGGGGGSGSLGAAPRGDERATPACRQDSATTTTTTTTTQQGAAPPQRVTVTSFTRPKLTPQLPPLVPHDPSAPPPRDLLYEDAQRGNHRRHQRGQPPPGGVQVLPPGPPPYSPALGTRFGASGDPRGDPGRPPPDPGKDPGDDASPSACGDRREKQQQQQQGRGGQGEARGERPQGEAGRSPSQQWYQQSYQPYHQAAARPGQATARHADHSRPQQAQVTSLRQPQPHQARLSAAQARQQQQQQQQQQGRGEGASGGPRDERDSNSVVKRAPCSGQGPAGGACAAARPQPGAGPGGSGREGRGAGRGSRGSGCLVWVSLPGGGARLEYMPVPALATIRATPALPPTHAATPQGRRRRRRQGQRSSERRGAVKKLGAPGEQEGAVLTVAGRGAGQVVRIRVRPEVHAYLTSLPAAHAHAPAGPLTPLARRGSRQDSQSSGGSALTGGSEGGEGSAGYHDHDYQEAVGEYTLLRRALDDHDPQALALLAATLGPEGSGTEYPYLREMKERLLLSRDPPLASMDDASPHEAADSQMLEVHQTPVGTVVKLNADGYGSHTSPTHRVESLYTATLESRRGVLEYYPKNAKTSTFITLSLLYATLLVVVCLGFVLSEVLTHNVPLYYYEAFFTYLYGVSILFLLYVLCYLLSDSARDRKPKQSQGHHSGQYNVSEYEYYAYNEGVLQKVRQSEGLADGSPTQEKLTSTSSSSKPKKHKTSDNDHSHGSFFLRIGAIAFGLGTMIYNGLEFGVFFEIPQTSPCYQILRGVNPLLQLVFTFMQMYFIFMNARLNIHKFKFLARFGLMHIVATNLCVWVRTLVRESLKEINEFRVSEGHRGEDYMILANTMMNEEDLVNRTCQRVEIMGSIVSDSAPYLYPFIVEYSLIAAAVLYIMWKHIGRNPRFVYDAESAGDGMSVVSRRCHSRVDCVGASKGLFCGLLVLVASLICLILFFVLVNREELKMLAIYLADCSHCGIMFFSIIAIFIGFVRVRQLKFHGEREEELDDILLMVSAFGLFAYAVFSTVAGSLSAYTREPNLLVMVTGIMSVLQVIIQMVFIKDTQRRQVSLPEHERTKPGRQVVTFLLICNLTMWVIYTFETQKVEANPVQLEFFGDLPWTILLRCTLPLAIFHRFHSTVVLAAIWKNSYKTRIE</sequence>
<dbReference type="EMBL" id="JARAKH010000043">
    <property type="protein sequence ID" value="KAK8379503.1"/>
    <property type="molecule type" value="Genomic_DNA"/>
</dbReference>
<evidence type="ECO:0000256" key="8">
    <source>
        <dbReference type="ARBA" id="ARBA00023065"/>
    </source>
</evidence>
<dbReference type="Proteomes" id="UP001487740">
    <property type="component" value="Unassembled WGS sequence"/>
</dbReference>
<feature type="transmembrane region" description="Helical" evidence="12">
    <location>
        <begin position="1273"/>
        <end position="1298"/>
    </location>
</feature>
<feature type="compositionally biased region" description="Pro residues" evidence="11">
    <location>
        <begin position="333"/>
        <end position="348"/>
    </location>
</feature>
<evidence type="ECO:0000256" key="6">
    <source>
        <dbReference type="ARBA" id="ARBA00022781"/>
    </source>
</evidence>
<evidence type="ECO:0000256" key="2">
    <source>
        <dbReference type="ARBA" id="ARBA00006513"/>
    </source>
</evidence>
<evidence type="ECO:0000256" key="5">
    <source>
        <dbReference type="ARBA" id="ARBA00022692"/>
    </source>
</evidence>
<feature type="region of interest" description="Disordered" evidence="11">
    <location>
        <begin position="961"/>
        <end position="989"/>
    </location>
</feature>
<feature type="compositionally biased region" description="Low complexity" evidence="11">
    <location>
        <begin position="501"/>
        <end position="521"/>
    </location>
</feature>
<feature type="transmembrane region" description="Helical" evidence="12">
    <location>
        <begin position="861"/>
        <end position="885"/>
    </location>
</feature>
<keyword evidence="3" id="KW-0813">Transport</keyword>
<feature type="region of interest" description="Disordered" evidence="11">
    <location>
        <begin position="154"/>
        <end position="585"/>
    </location>
</feature>
<feature type="compositionally biased region" description="Low complexity" evidence="11">
    <location>
        <begin position="448"/>
        <end position="468"/>
    </location>
</feature>
<feature type="transmembrane region" description="Helical" evidence="12">
    <location>
        <begin position="995"/>
        <end position="1014"/>
    </location>
</feature>
<feature type="compositionally biased region" description="Polar residues" evidence="11">
    <location>
        <begin position="52"/>
        <end position="63"/>
    </location>
</feature>
<keyword evidence="7 12" id="KW-1133">Transmembrane helix</keyword>
<evidence type="ECO:0000256" key="7">
    <source>
        <dbReference type="ARBA" id="ARBA00022989"/>
    </source>
</evidence>